<dbReference type="HOGENOM" id="CLU_2236292_0_0_1"/>
<keyword evidence="3" id="KW-1185">Reference proteome</keyword>
<proteinExistence type="predicted"/>
<feature type="compositionally biased region" description="Polar residues" evidence="1">
    <location>
        <begin position="15"/>
        <end position="26"/>
    </location>
</feature>
<protein>
    <submittedName>
        <fullName evidence="2">Uncharacterized protein</fullName>
    </submittedName>
</protein>
<name>A0A0D2DII4_9EURO</name>
<feature type="region of interest" description="Disordered" evidence="1">
    <location>
        <begin position="1"/>
        <end position="36"/>
    </location>
</feature>
<evidence type="ECO:0000313" key="3">
    <source>
        <dbReference type="Proteomes" id="UP000054266"/>
    </source>
</evidence>
<sequence>MSTESSSPHEKTRRQSASSSSGTPLTNHLMEVMDSQPVPRDVLDQIRRQVDSLPDVTTWLQLKQWFLVNRPAGAWSMARVFDAQRAHHAQYLDSMLAKWSSANGA</sequence>
<dbReference type="AlphaFoldDB" id="A0A0D2DII4"/>
<reference evidence="2 3" key="1">
    <citation type="submission" date="2015-01" db="EMBL/GenBank/DDBJ databases">
        <title>The Genome Sequence of Capronia semiimmersa CBS27337.</title>
        <authorList>
            <consortium name="The Broad Institute Genomics Platform"/>
            <person name="Cuomo C."/>
            <person name="de Hoog S."/>
            <person name="Gorbushina A."/>
            <person name="Stielow B."/>
            <person name="Teixiera M."/>
            <person name="Abouelleil A."/>
            <person name="Chapman S.B."/>
            <person name="Priest M."/>
            <person name="Young S.K."/>
            <person name="Wortman J."/>
            <person name="Nusbaum C."/>
            <person name="Birren B."/>
        </authorList>
    </citation>
    <scope>NUCLEOTIDE SEQUENCE [LARGE SCALE GENOMIC DNA]</scope>
    <source>
        <strain evidence="2 3">CBS 27337</strain>
    </source>
</reference>
<evidence type="ECO:0000256" key="1">
    <source>
        <dbReference type="SAM" id="MobiDB-lite"/>
    </source>
</evidence>
<gene>
    <name evidence="2" type="ORF">PV04_10348</name>
</gene>
<dbReference type="EMBL" id="KN846963">
    <property type="protein sequence ID" value="KIW62147.1"/>
    <property type="molecule type" value="Genomic_DNA"/>
</dbReference>
<evidence type="ECO:0000313" key="2">
    <source>
        <dbReference type="EMBL" id="KIW62147.1"/>
    </source>
</evidence>
<organism evidence="2 3">
    <name type="scientific">Phialophora macrospora</name>
    <dbReference type="NCBI Taxonomy" id="1851006"/>
    <lineage>
        <taxon>Eukaryota</taxon>
        <taxon>Fungi</taxon>
        <taxon>Dikarya</taxon>
        <taxon>Ascomycota</taxon>
        <taxon>Pezizomycotina</taxon>
        <taxon>Eurotiomycetes</taxon>
        <taxon>Chaetothyriomycetidae</taxon>
        <taxon>Chaetothyriales</taxon>
        <taxon>Herpotrichiellaceae</taxon>
        <taxon>Phialophora</taxon>
    </lineage>
</organism>
<dbReference type="Proteomes" id="UP000054266">
    <property type="component" value="Unassembled WGS sequence"/>
</dbReference>
<accession>A0A0D2DII4</accession>